<gene>
    <name evidence="3" type="ORF">Sradi_3944500</name>
</gene>
<evidence type="ECO:0000256" key="1">
    <source>
        <dbReference type="SAM" id="MobiDB-lite"/>
    </source>
</evidence>
<feature type="region of interest" description="Disordered" evidence="1">
    <location>
        <begin position="207"/>
        <end position="233"/>
    </location>
</feature>
<dbReference type="PANTHER" id="PTHR46444">
    <property type="entry name" value="DCD (DEVELOPMENT AND CELL DEATH) DOMAIN PROTEIN-RELATED"/>
    <property type="match status" value="1"/>
</dbReference>
<dbReference type="PROSITE" id="PS51222">
    <property type="entry name" value="DCD"/>
    <property type="match status" value="1"/>
</dbReference>
<organism evidence="3">
    <name type="scientific">Sesamum radiatum</name>
    <name type="common">Black benniseed</name>
    <dbReference type="NCBI Taxonomy" id="300843"/>
    <lineage>
        <taxon>Eukaryota</taxon>
        <taxon>Viridiplantae</taxon>
        <taxon>Streptophyta</taxon>
        <taxon>Embryophyta</taxon>
        <taxon>Tracheophyta</taxon>
        <taxon>Spermatophyta</taxon>
        <taxon>Magnoliopsida</taxon>
        <taxon>eudicotyledons</taxon>
        <taxon>Gunneridae</taxon>
        <taxon>Pentapetalae</taxon>
        <taxon>asterids</taxon>
        <taxon>lamiids</taxon>
        <taxon>Lamiales</taxon>
        <taxon>Pedaliaceae</taxon>
        <taxon>Sesamum</taxon>
    </lineage>
</organism>
<feature type="compositionally biased region" description="Low complexity" evidence="1">
    <location>
        <begin position="44"/>
        <end position="55"/>
    </location>
</feature>
<dbReference type="InterPro" id="IPR013989">
    <property type="entry name" value="Dev_and_cell_death_domain"/>
</dbReference>
<dbReference type="PANTHER" id="PTHR46444:SF19">
    <property type="entry name" value="OS02G0745600 PROTEIN"/>
    <property type="match status" value="1"/>
</dbReference>
<feature type="region of interest" description="Disordered" evidence="1">
    <location>
        <begin position="1"/>
        <end position="70"/>
    </location>
</feature>
<evidence type="ECO:0000259" key="2">
    <source>
        <dbReference type="PROSITE" id="PS51222"/>
    </source>
</evidence>
<reference evidence="3" key="2">
    <citation type="journal article" date="2024" name="Plant">
        <title>Genomic evolution and insights into agronomic trait innovations of Sesamum species.</title>
        <authorList>
            <person name="Miao H."/>
            <person name="Wang L."/>
            <person name="Qu L."/>
            <person name="Liu H."/>
            <person name="Sun Y."/>
            <person name="Le M."/>
            <person name="Wang Q."/>
            <person name="Wei S."/>
            <person name="Zheng Y."/>
            <person name="Lin W."/>
            <person name="Duan Y."/>
            <person name="Cao H."/>
            <person name="Xiong S."/>
            <person name="Wang X."/>
            <person name="Wei L."/>
            <person name="Li C."/>
            <person name="Ma Q."/>
            <person name="Ju M."/>
            <person name="Zhao R."/>
            <person name="Li G."/>
            <person name="Mu C."/>
            <person name="Tian Q."/>
            <person name="Mei H."/>
            <person name="Zhang T."/>
            <person name="Gao T."/>
            <person name="Zhang H."/>
        </authorList>
    </citation>
    <scope>NUCLEOTIDE SEQUENCE</scope>
    <source>
        <strain evidence="3">G02</strain>
    </source>
</reference>
<feature type="compositionally biased region" description="Polar residues" evidence="1">
    <location>
        <begin position="56"/>
        <end position="69"/>
    </location>
</feature>
<evidence type="ECO:0000313" key="3">
    <source>
        <dbReference type="EMBL" id="KAL0354976.1"/>
    </source>
</evidence>
<dbReference type="AlphaFoldDB" id="A0AAW2PHF5"/>
<accession>A0AAW2PHF5</accession>
<name>A0AAW2PHF5_SESRA</name>
<comment type="caution">
    <text evidence="3">The sequence shown here is derived from an EMBL/GenBank/DDBJ whole genome shotgun (WGS) entry which is preliminary data.</text>
</comment>
<sequence length="505" mass="56636">MAKENSKRFRRKGKKIGPRNAGIKKVHTDVSRANDIVPAPSAPPTNAAEATPNEPQSKSNVGASQGQETQGEKAKRIAGFIFMCNPSTKSDCYQYRVFGLPSGKKEVVEEIKPGTKLFLFDIGSKLLYGIYEATSAGKLNLEPAAFNGKFPAQVKFKIFKECIPLPESSLKQVIKDNYTGPKFKQELSGNQVKKLLSLFRPLTTSSSRPAPHHLANVPFARPMPPAATENQFQHTGRRLTNEGPYLSEMQYRRRIPPIPEPRSAPQVNILQHGYHRAGAYMDRANLTLDHRSLPGTNTHHVANPQPPSMTNTLVHGVQEPTYSRYRTVEERAPVQITSLERRFRTAEVRAPHDQVTMVERQYREFPLRREAPYQENIAAYNPNPAAPIQYTSSVRQPQPQVPAPYHHLHLQRGPQYQDRAVAYNSNPTQYTASVSQPQHQATYHQLPLPSLYRDNVAAYNSYPAAPPHNISSVAHRPQALAPPMSQVSAPVSSYYQYAMANRQNR</sequence>
<dbReference type="SMART" id="SM00767">
    <property type="entry name" value="DCD"/>
    <property type="match status" value="1"/>
</dbReference>
<feature type="compositionally biased region" description="Basic residues" evidence="1">
    <location>
        <begin position="8"/>
        <end position="25"/>
    </location>
</feature>
<feature type="domain" description="DCD" evidence="2">
    <location>
        <begin position="75"/>
        <end position="201"/>
    </location>
</feature>
<dbReference type="EMBL" id="JACGWJ010000017">
    <property type="protein sequence ID" value="KAL0354976.1"/>
    <property type="molecule type" value="Genomic_DNA"/>
</dbReference>
<proteinExistence type="predicted"/>
<reference evidence="3" key="1">
    <citation type="submission" date="2020-06" db="EMBL/GenBank/DDBJ databases">
        <authorList>
            <person name="Li T."/>
            <person name="Hu X."/>
            <person name="Zhang T."/>
            <person name="Song X."/>
            <person name="Zhang H."/>
            <person name="Dai N."/>
            <person name="Sheng W."/>
            <person name="Hou X."/>
            <person name="Wei L."/>
        </authorList>
    </citation>
    <scope>NUCLEOTIDE SEQUENCE</scope>
    <source>
        <strain evidence="3">G02</strain>
        <tissue evidence="3">Leaf</tissue>
    </source>
</reference>
<protein>
    <recommendedName>
        <fullName evidence="2">DCD domain-containing protein</fullName>
    </recommendedName>
</protein>
<dbReference type="Pfam" id="PF10539">
    <property type="entry name" value="Dev_Cell_Death"/>
    <property type="match status" value="1"/>
</dbReference>